<sequence length="567" mass="63888">MMWLFFSILPAVLLLNTAQSAPSIKSRAQPINCAIWSSNPTGHEPCVQVIDEEFPLPSLDIYHVTDGWHNTDLQKDVLETVKTVTPDVLHKYWGYSGALDVRLILGGKMKEADLGTEWTDAATNQCWVRIRIPRSRDDEVYIRLKETVAHELYHCVEDEGRPLLTENNGTIWWLEGAAAFFGHLLYPNRGGAVNLQNYQPNAPLYKQTYPTALFFQFLSNFVWPTEHINDWIRKQPPQPDDSKWARGQLSSDAKMREVFPNFAARFVDRQITFADGTPVRTINEVYSDLLDVTLASDGAQATKHIQVGPWAMQMLKVTLHVAERIELEFRSGDPNTMFQYRQVGAAINSWNRGFKTPQVIHDGCDEVDKSYEFLVTSTADVDIEEVDFVFTRKKLGDCKCKRQADGASCPSVPAEVDKCLFGKWSLDIPTIEAALRKKYQELGAPVNSVAVTGAATFEVTEPDNSHFTFDHMRFNVVAASSLYSVDMDVTGNMDAKIVIKGDGEFVLKDEKSTGSVVTKTTFGDFTIPLDESITAEQRIEYLCSGEQLRMAAYDGPVEAWQYSYTRL</sequence>
<keyword evidence="1" id="KW-0732">Signal</keyword>
<keyword evidence="3" id="KW-1185">Reference proteome</keyword>
<evidence type="ECO:0000313" key="3">
    <source>
        <dbReference type="Proteomes" id="UP001172684"/>
    </source>
</evidence>
<name>A0ABQ9NGG4_9PEZI</name>
<proteinExistence type="predicted"/>
<evidence type="ECO:0000313" key="2">
    <source>
        <dbReference type="EMBL" id="KAJ9653506.1"/>
    </source>
</evidence>
<feature type="signal peptide" evidence="1">
    <location>
        <begin position="1"/>
        <end position="20"/>
    </location>
</feature>
<evidence type="ECO:0000256" key="1">
    <source>
        <dbReference type="SAM" id="SignalP"/>
    </source>
</evidence>
<feature type="chain" id="PRO_5045436859" evidence="1">
    <location>
        <begin position="21"/>
        <end position="567"/>
    </location>
</feature>
<organism evidence="2 3">
    <name type="scientific">Coniosporium apollinis</name>
    <dbReference type="NCBI Taxonomy" id="61459"/>
    <lineage>
        <taxon>Eukaryota</taxon>
        <taxon>Fungi</taxon>
        <taxon>Dikarya</taxon>
        <taxon>Ascomycota</taxon>
        <taxon>Pezizomycotina</taxon>
        <taxon>Dothideomycetes</taxon>
        <taxon>Dothideomycetes incertae sedis</taxon>
        <taxon>Coniosporium</taxon>
    </lineage>
</organism>
<reference evidence="2" key="1">
    <citation type="submission" date="2022-10" db="EMBL/GenBank/DDBJ databases">
        <title>Culturing micro-colonial fungi from biological soil crusts in the Mojave desert and describing Neophaeococcomyces mojavensis, and introducing the new genera and species Taxawa tesnikishii.</title>
        <authorList>
            <person name="Kurbessoian T."/>
            <person name="Stajich J.E."/>
        </authorList>
    </citation>
    <scope>NUCLEOTIDE SEQUENCE</scope>
    <source>
        <strain evidence="2">TK_1</strain>
    </source>
</reference>
<gene>
    <name evidence="2" type="ORF">H2201_009137</name>
</gene>
<dbReference type="Proteomes" id="UP001172684">
    <property type="component" value="Unassembled WGS sequence"/>
</dbReference>
<protein>
    <submittedName>
        <fullName evidence="2">Uncharacterized protein</fullName>
    </submittedName>
</protein>
<comment type="caution">
    <text evidence="2">The sequence shown here is derived from an EMBL/GenBank/DDBJ whole genome shotgun (WGS) entry which is preliminary data.</text>
</comment>
<dbReference type="EMBL" id="JAPDRL010000317">
    <property type="protein sequence ID" value="KAJ9653506.1"/>
    <property type="molecule type" value="Genomic_DNA"/>
</dbReference>
<accession>A0ABQ9NGG4</accession>